<dbReference type="GO" id="GO:0016567">
    <property type="term" value="P:protein ubiquitination"/>
    <property type="evidence" value="ECO:0007669"/>
    <property type="project" value="InterPro"/>
</dbReference>
<organism evidence="4 5">
    <name type="scientific">Trematosphaeria pertusa</name>
    <dbReference type="NCBI Taxonomy" id="390896"/>
    <lineage>
        <taxon>Eukaryota</taxon>
        <taxon>Fungi</taxon>
        <taxon>Dikarya</taxon>
        <taxon>Ascomycota</taxon>
        <taxon>Pezizomycotina</taxon>
        <taxon>Dothideomycetes</taxon>
        <taxon>Pleosporomycetidae</taxon>
        <taxon>Pleosporales</taxon>
        <taxon>Massarineae</taxon>
        <taxon>Trematosphaeriaceae</taxon>
        <taxon>Trematosphaeria</taxon>
    </lineage>
</organism>
<name>A0A6A6IA05_9PLEO</name>
<feature type="domain" description="RING-type" evidence="3">
    <location>
        <begin position="15"/>
        <end position="60"/>
    </location>
</feature>
<dbReference type="InterPro" id="IPR001841">
    <property type="entry name" value="Znf_RING"/>
</dbReference>
<feature type="region of interest" description="Disordered" evidence="2">
    <location>
        <begin position="324"/>
        <end position="350"/>
    </location>
</feature>
<dbReference type="PANTHER" id="PTHR16047">
    <property type="entry name" value="RFWD3 PROTEIN"/>
    <property type="match status" value="1"/>
</dbReference>
<dbReference type="AlphaFoldDB" id="A0A6A6IA05"/>
<dbReference type="OrthoDB" id="8062037at2759"/>
<feature type="compositionally biased region" description="Polar residues" evidence="2">
    <location>
        <begin position="340"/>
        <end position="350"/>
    </location>
</feature>
<evidence type="ECO:0000256" key="2">
    <source>
        <dbReference type="SAM" id="MobiDB-lite"/>
    </source>
</evidence>
<protein>
    <recommendedName>
        <fullName evidence="3">RING-type domain-containing protein</fullName>
    </recommendedName>
</protein>
<dbReference type="PANTHER" id="PTHR16047:SF7">
    <property type="entry name" value="E3 UBIQUITIN-PROTEIN LIGASE RFWD3"/>
    <property type="match status" value="1"/>
</dbReference>
<dbReference type="GO" id="GO:0036297">
    <property type="term" value="P:interstrand cross-link repair"/>
    <property type="evidence" value="ECO:0007669"/>
    <property type="project" value="InterPro"/>
</dbReference>
<dbReference type="GO" id="GO:0008270">
    <property type="term" value="F:zinc ion binding"/>
    <property type="evidence" value="ECO:0007669"/>
    <property type="project" value="UniProtKB-KW"/>
</dbReference>
<accession>A0A6A6IA05</accession>
<dbReference type="InterPro" id="IPR013083">
    <property type="entry name" value="Znf_RING/FYVE/PHD"/>
</dbReference>
<evidence type="ECO:0000313" key="5">
    <source>
        <dbReference type="Proteomes" id="UP000800094"/>
    </source>
</evidence>
<keyword evidence="1" id="KW-0862">Zinc</keyword>
<dbReference type="InterPro" id="IPR037381">
    <property type="entry name" value="RFWD3"/>
</dbReference>
<dbReference type="GeneID" id="54575682"/>
<keyword evidence="5" id="KW-1185">Reference proteome</keyword>
<dbReference type="GO" id="GO:0004842">
    <property type="term" value="F:ubiquitin-protein transferase activity"/>
    <property type="evidence" value="ECO:0007669"/>
    <property type="project" value="InterPro"/>
</dbReference>
<gene>
    <name evidence="4" type="ORF">BU26DRAFT_343826</name>
</gene>
<dbReference type="EMBL" id="ML987197">
    <property type="protein sequence ID" value="KAF2247211.1"/>
    <property type="molecule type" value="Genomic_DNA"/>
</dbReference>
<dbReference type="GO" id="GO:0005634">
    <property type="term" value="C:nucleus"/>
    <property type="evidence" value="ECO:0007669"/>
    <property type="project" value="InterPro"/>
</dbReference>
<dbReference type="Pfam" id="PF13639">
    <property type="entry name" value="zf-RING_2"/>
    <property type="match status" value="1"/>
</dbReference>
<keyword evidence="1" id="KW-0863">Zinc-finger</keyword>
<evidence type="ECO:0000256" key="1">
    <source>
        <dbReference type="PROSITE-ProRule" id="PRU00175"/>
    </source>
</evidence>
<dbReference type="SMART" id="SM00184">
    <property type="entry name" value="RING"/>
    <property type="match status" value="1"/>
</dbReference>
<sequence>MDNFMNRDLKPTETCVICTEPFSETHQPVALPCRHIFGHTCIKKWLRNGRGNTNSCPFCRHIIFDQASQSTFDAASIWKALCEQPPERLHSFLSAMWEGIRKLWQRRTGMSGTFTTTQILDEAAIPALVKLSGSGEGPFMDCFNLVAASWDSLGRPDNAQGLAVPLVRLARLMSQASGVLPRWLTSVQRTNLLFWRANAALGLAEENVTWDRVIEAASLENGRYFPLLHLYTVLISQSIAHTSQPRELPTRRHEIMNLVVERCCKRIGADWGGRPSNEFKDKLVAVYQELSRYQVEKGNKSLRGHDGEEHVVRGLWGMAAWSKGNAARRRDSPPAGGTRNRPSSGWDTDE</sequence>
<dbReference type="SUPFAM" id="SSF57850">
    <property type="entry name" value="RING/U-box"/>
    <property type="match status" value="1"/>
</dbReference>
<evidence type="ECO:0000259" key="3">
    <source>
        <dbReference type="PROSITE" id="PS50089"/>
    </source>
</evidence>
<reference evidence="4" key="1">
    <citation type="journal article" date="2020" name="Stud. Mycol.">
        <title>101 Dothideomycetes genomes: a test case for predicting lifestyles and emergence of pathogens.</title>
        <authorList>
            <person name="Haridas S."/>
            <person name="Albert R."/>
            <person name="Binder M."/>
            <person name="Bloem J."/>
            <person name="Labutti K."/>
            <person name="Salamov A."/>
            <person name="Andreopoulos B."/>
            <person name="Baker S."/>
            <person name="Barry K."/>
            <person name="Bills G."/>
            <person name="Bluhm B."/>
            <person name="Cannon C."/>
            <person name="Castanera R."/>
            <person name="Culley D."/>
            <person name="Daum C."/>
            <person name="Ezra D."/>
            <person name="Gonzalez J."/>
            <person name="Henrissat B."/>
            <person name="Kuo A."/>
            <person name="Liang C."/>
            <person name="Lipzen A."/>
            <person name="Lutzoni F."/>
            <person name="Magnuson J."/>
            <person name="Mondo S."/>
            <person name="Nolan M."/>
            <person name="Ohm R."/>
            <person name="Pangilinan J."/>
            <person name="Park H.-J."/>
            <person name="Ramirez L."/>
            <person name="Alfaro M."/>
            <person name="Sun H."/>
            <person name="Tritt A."/>
            <person name="Yoshinaga Y."/>
            <person name="Zwiers L.-H."/>
            <person name="Turgeon B."/>
            <person name="Goodwin S."/>
            <person name="Spatafora J."/>
            <person name="Crous P."/>
            <person name="Grigoriev I."/>
        </authorList>
    </citation>
    <scope>NUCLEOTIDE SEQUENCE</scope>
    <source>
        <strain evidence="4">CBS 122368</strain>
    </source>
</reference>
<dbReference type="Gene3D" id="3.30.40.10">
    <property type="entry name" value="Zinc/RING finger domain, C3HC4 (zinc finger)"/>
    <property type="match status" value="1"/>
</dbReference>
<dbReference type="PROSITE" id="PS50089">
    <property type="entry name" value="ZF_RING_2"/>
    <property type="match status" value="1"/>
</dbReference>
<keyword evidence="1" id="KW-0479">Metal-binding</keyword>
<proteinExistence type="predicted"/>
<evidence type="ECO:0000313" key="4">
    <source>
        <dbReference type="EMBL" id="KAF2247211.1"/>
    </source>
</evidence>
<dbReference type="Proteomes" id="UP000800094">
    <property type="component" value="Unassembled WGS sequence"/>
</dbReference>
<dbReference type="RefSeq" id="XP_033682215.1">
    <property type="nucleotide sequence ID" value="XM_033822352.1"/>
</dbReference>